<evidence type="ECO:0000259" key="4">
    <source>
        <dbReference type="PROSITE" id="PS50071"/>
    </source>
</evidence>
<dbReference type="InterPro" id="IPR001356">
    <property type="entry name" value="HD"/>
</dbReference>
<dbReference type="Pfam" id="PF00046">
    <property type="entry name" value="Homeodomain"/>
    <property type="match status" value="1"/>
</dbReference>
<keyword evidence="1 2" id="KW-0539">Nucleus</keyword>
<keyword evidence="1 2" id="KW-0371">Homeobox</keyword>
<dbReference type="EMBL" id="SDEE01000027">
    <property type="protein sequence ID" value="RXW24007.1"/>
    <property type="molecule type" value="Genomic_DNA"/>
</dbReference>
<organism evidence="5 6">
    <name type="scientific">Candolleomyces aberdarensis</name>
    <dbReference type="NCBI Taxonomy" id="2316362"/>
    <lineage>
        <taxon>Eukaryota</taxon>
        <taxon>Fungi</taxon>
        <taxon>Dikarya</taxon>
        <taxon>Basidiomycota</taxon>
        <taxon>Agaricomycotina</taxon>
        <taxon>Agaricomycetes</taxon>
        <taxon>Agaricomycetidae</taxon>
        <taxon>Agaricales</taxon>
        <taxon>Agaricineae</taxon>
        <taxon>Psathyrellaceae</taxon>
        <taxon>Candolleomyces</taxon>
    </lineage>
</organism>
<dbReference type="GO" id="GO:0003677">
    <property type="term" value="F:DNA binding"/>
    <property type="evidence" value="ECO:0007669"/>
    <property type="project" value="UniProtKB-UniRule"/>
</dbReference>
<keyword evidence="6" id="KW-1185">Reference proteome</keyword>
<dbReference type="InterPro" id="IPR009057">
    <property type="entry name" value="Homeodomain-like_sf"/>
</dbReference>
<dbReference type="PROSITE" id="PS50071">
    <property type="entry name" value="HOMEOBOX_2"/>
    <property type="match status" value="1"/>
</dbReference>
<feature type="DNA-binding region" description="Homeobox" evidence="1">
    <location>
        <begin position="28"/>
        <end position="87"/>
    </location>
</feature>
<dbReference type="Proteomes" id="UP000290288">
    <property type="component" value="Unassembled WGS sequence"/>
</dbReference>
<reference evidence="5 6" key="1">
    <citation type="submission" date="2019-01" db="EMBL/GenBank/DDBJ databases">
        <title>Draft genome sequence of Psathyrella aberdarensis IHI B618.</title>
        <authorList>
            <person name="Buettner E."/>
            <person name="Kellner H."/>
        </authorList>
    </citation>
    <scope>NUCLEOTIDE SEQUENCE [LARGE SCALE GENOMIC DNA]</scope>
    <source>
        <strain evidence="5 6">IHI B618</strain>
    </source>
</reference>
<feature type="compositionally biased region" description="Polar residues" evidence="3">
    <location>
        <begin position="121"/>
        <end position="131"/>
    </location>
</feature>
<gene>
    <name evidence="5" type="ORF">EST38_g1852</name>
</gene>
<evidence type="ECO:0000256" key="3">
    <source>
        <dbReference type="SAM" id="MobiDB-lite"/>
    </source>
</evidence>
<accession>A0A4Q2DUE9</accession>
<dbReference type="SMART" id="SM00389">
    <property type="entry name" value="HOX"/>
    <property type="match status" value="1"/>
</dbReference>
<dbReference type="CDD" id="cd00086">
    <property type="entry name" value="homeodomain"/>
    <property type="match status" value="1"/>
</dbReference>
<dbReference type="Gene3D" id="1.10.10.60">
    <property type="entry name" value="Homeodomain-like"/>
    <property type="match status" value="1"/>
</dbReference>
<evidence type="ECO:0000256" key="1">
    <source>
        <dbReference type="PROSITE-ProRule" id="PRU00108"/>
    </source>
</evidence>
<feature type="domain" description="Homeobox" evidence="4">
    <location>
        <begin position="26"/>
        <end position="86"/>
    </location>
</feature>
<sequence>MISKNHIPRIKERLSAQLASAKRQSVATERKRTPFNNEYTPVLEKYFDFNAYPSQRDRELLARKSMMTPRQIEVWNHRNRSKKEGRLLRRLTSNPLPVELPLDSLAKEMPWLAKPEDKVTSKATVASNCSPTRADPQHCKT</sequence>
<dbReference type="OrthoDB" id="6159439at2759"/>
<protein>
    <recommendedName>
        <fullName evidence="4">Homeobox domain-containing protein</fullName>
    </recommendedName>
</protein>
<dbReference type="AlphaFoldDB" id="A0A4Q2DUE9"/>
<keyword evidence="1 2" id="KW-0238">DNA-binding</keyword>
<proteinExistence type="predicted"/>
<evidence type="ECO:0000313" key="6">
    <source>
        <dbReference type="Proteomes" id="UP000290288"/>
    </source>
</evidence>
<evidence type="ECO:0000256" key="2">
    <source>
        <dbReference type="RuleBase" id="RU000682"/>
    </source>
</evidence>
<comment type="caution">
    <text evidence="5">The sequence shown here is derived from an EMBL/GenBank/DDBJ whole genome shotgun (WGS) entry which is preliminary data.</text>
</comment>
<dbReference type="STRING" id="2316362.A0A4Q2DUE9"/>
<comment type="subcellular location">
    <subcellularLocation>
        <location evidence="1 2">Nucleus</location>
    </subcellularLocation>
</comment>
<dbReference type="SUPFAM" id="SSF46689">
    <property type="entry name" value="Homeodomain-like"/>
    <property type="match status" value="1"/>
</dbReference>
<name>A0A4Q2DUE9_9AGAR</name>
<dbReference type="GO" id="GO:0005634">
    <property type="term" value="C:nucleus"/>
    <property type="evidence" value="ECO:0007669"/>
    <property type="project" value="UniProtKB-SubCell"/>
</dbReference>
<evidence type="ECO:0000313" key="5">
    <source>
        <dbReference type="EMBL" id="RXW24007.1"/>
    </source>
</evidence>
<feature type="region of interest" description="Disordered" evidence="3">
    <location>
        <begin position="116"/>
        <end position="141"/>
    </location>
</feature>